<protein>
    <recommendedName>
        <fullName evidence="11">Glycerol-3-phosphate dehydrogenase [NAD(+)]</fullName>
        <ecNumber evidence="11">1.1.1.8</ecNumber>
    </recommendedName>
</protein>
<feature type="domain" description="Glycerol-3-phosphate dehydrogenase NAD-dependent N-terminal" evidence="12">
    <location>
        <begin position="76"/>
        <end position="243"/>
    </location>
</feature>
<organism evidence="14 15">
    <name type="scientific">Psylliodes chrysocephalus</name>
    <dbReference type="NCBI Taxonomy" id="3402493"/>
    <lineage>
        <taxon>Eukaryota</taxon>
        <taxon>Metazoa</taxon>
        <taxon>Ecdysozoa</taxon>
        <taxon>Arthropoda</taxon>
        <taxon>Hexapoda</taxon>
        <taxon>Insecta</taxon>
        <taxon>Pterygota</taxon>
        <taxon>Neoptera</taxon>
        <taxon>Endopterygota</taxon>
        <taxon>Coleoptera</taxon>
        <taxon>Polyphaga</taxon>
        <taxon>Cucujiformia</taxon>
        <taxon>Chrysomeloidea</taxon>
        <taxon>Chrysomelidae</taxon>
        <taxon>Galerucinae</taxon>
        <taxon>Alticini</taxon>
        <taxon>Psylliodes</taxon>
    </lineage>
</organism>
<dbReference type="GO" id="GO:0042803">
    <property type="term" value="F:protein homodimerization activity"/>
    <property type="evidence" value="ECO:0007669"/>
    <property type="project" value="InterPro"/>
</dbReference>
<dbReference type="Proteomes" id="UP001153636">
    <property type="component" value="Chromosome 6"/>
</dbReference>
<evidence type="ECO:0000313" key="14">
    <source>
        <dbReference type="EMBL" id="CAH1112339.1"/>
    </source>
</evidence>
<dbReference type="PANTHER" id="PTHR11728">
    <property type="entry name" value="GLYCEROL-3-PHOSPHATE DEHYDROGENASE"/>
    <property type="match status" value="1"/>
</dbReference>
<dbReference type="EC" id="1.1.1.8" evidence="11"/>
<dbReference type="Pfam" id="PF01210">
    <property type="entry name" value="NAD_Gly3P_dh_N"/>
    <property type="match status" value="1"/>
</dbReference>
<evidence type="ECO:0000256" key="11">
    <source>
        <dbReference type="RuleBase" id="RU361243"/>
    </source>
</evidence>
<dbReference type="InterPro" id="IPR006109">
    <property type="entry name" value="G3P_DH_NAD-dep_C"/>
</dbReference>
<dbReference type="InterPro" id="IPR013328">
    <property type="entry name" value="6PGD_dom2"/>
</dbReference>
<dbReference type="InterPro" id="IPR006168">
    <property type="entry name" value="G3P_DH_NAD-dep"/>
</dbReference>
<dbReference type="PRINTS" id="PR00077">
    <property type="entry name" value="GPDHDRGNASE"/>
</dbReference>
<dbReference type="AlphaFoldDB" id="A0A9P0GG49"/>
<dbReference type="Gene3D" id="1.10.1040.10">
    <property type="entry name" value="N-(1-d-carboxylethyl)-l-norvaline Dehydrogenase, domain 2"/>
    <property type="match status" value="1"/>
</dbReference>
<comment type="subunit">
    <text evidence="5">Homodimer.</text>
</comment>
<comment type="pathway">
    <text evidence="2">Lipid metabolism.</text>
</comment>
<keyword evidence="8 10" id="KW-0520">NAD</keyword>
<dbReference type="PROSITE" id="PS00957">
    <property type="entry name" value="NAD_G3PDH"/>
    <property type="match status" value="1"/>
</dbReference>
<evidence type="ECO:0000256" key="3">
    <source>
        <dbReference type="ARBA" id="ARBA00005192"/>
    </source>
</evidence>
<dbReference type="SUPFAM" id="SSF48179">
    <property type="entry name" value="6-phosphogluconate dehydrogenase C-terminal domain-like"/>
    <property type="match status" value="1"/>
</dbReference>
<sequence>MIKNVSINYIIKNVLIKIQRHHGCLPISVDVRFQKENQKQCALEGSEKRQVNSFPSNCNRKTVTMALRDTKTAKRVCVVGSGNWGSTIAKIVGFNAQRHAHIDDKVTMYVYEEIINGKKLTEIINETHENVKYLPGHKLPNNVVAVPDVVEAARDADILIFVVPHQFIRTLAAVLLGNIKPNAVGLSLIKGFDVAKGGGIDLISHIITRHLKIPCSVLMGANLANEVADEKFCETTIGCKDISLGPLLKDICETDYFRVTVVDDTDSVEVCGALKNIVACGAGFVDGLGLGDNTKAAVIRLGLMEMVKFVDVFYPGGKLSTFFESCGVADLVTTCYGGRNRKVSEAFIKTGKTIKELEEEMLNGQKLQGPFTAEEVNYMLKNKNMENDFPLFTAIHKICTGQIPYTEFINCIRVHPEHMNPKFDVIDPSKLHHRHSKL</sequence>
<dbReference type="InterPro" id="IPR017751">
    <property type="entry name" value="G3P_DH_NAD-dep_euk"/>
</dbReference>
<dbReference type="InterPro" id="IPR008927">
    <property type="entry name" value="6-PGluconate_DH-like_C_sf"/>
</dbReference>
<dbReference type="InterPro" id="IPR036291">
    <property type="entry name" value="NAD(P)-bd_dom_sf"/>
</dbReference>
<dbReference type="OrthoDB" id="10263760at2759"/>
<dbReference type="GO" id="GO:0141152">
    <property type="term" value="F:glycerol-3-phosphate dehydrogenase (NAD+) activity"/>
    <property type="evidence" value="ECO:0007669"/>
    <property type="project" value="UniProtKB-UniRule"/>
</dbReference>
<feature type="domain" description="Glycerol-3-phosphate dehydrogenase NAD-dependent C-terminal" evidence="13">
    <location>
        <begin position="264"/>
        <end position="409"/>
    </location>
</feature>
<evidence type="ECO:0000256" key="10">
    <source>
        <dbReference type="RuleBase" id="RU000437"/>
    </source>
</evidence>
<keyword evidence="15" id="KW-1185">Reference proteome</keyword>
<dbReference type="GO" id="GO:0051287">
    <property type="term" value="F:NAD binding"/>
    <property type="evidence" value="ECO:0007669"/>
    <property type="project" value="UniProtKB-UniRule"/>
</dbReference>
<dbReference type="InterPro" id="IPR011128">
    <property type="entry name" value="G3P_DH_NAD-dep_N"/>
</dbReference>
<evidence type="ECO:0000256" key="9">
    <source>
        <dbReference type="ARBA" id="ARBA00048683"/>
    </source>
</evidence>
<evidence type="ECO:0000256" key="2">
    <source>
        <dbReference type="ARBA" id="ARBA00005189"/>
    </source>
</evidence>
<keyword evidence="7 10" id="KW-0560">Oxidoreductase</keyword>
<dbReference type="EMBL" id="OV651818">
    <property type="protein sequence ID" value="CAH1112339.1"/>
    <property type="molecule type" value="Genomic_DNA"/>
</dbReference>
<evidence type="ECO:0000256" key="8">
    <source>
        <dbReference type="ARBA" id="ARBA00023027"/>
    </source>
</evidence>
<reference evidence="14" key="1">
    <citation type="submission" date="2022-01" db="EMBL/GenBank/DDBJ databases">
        <authorList>
            <person name="King R."/>
        </authorList>
    </citation>
    <scope>NUCLEOTIDE SEQUENCE</scope>
</reference>
<evidence type="ECO:0000259" key="12">
    <source>
        <dbReference type="Pfam" id="PF01210"/>
    </source>
</evidence>
<dbReference type="PANTHER" id="PTHR11728:SF8">
    <property type="entry name" value="GLYCEROL-3-PHOSPHATE DEHYDROGENASE [NAD(+)]-RELATED"/>
    <property type="match status" value="1"/>
</dbReference>
<evidence type="ECO:0000313" key="15">
    <source>
        <dbReference type="Proteomes" id="UP001153636"/>
    </source>
</evidence>
<evidence type="ECO:0000256" key="5">
    <source>
        <dbReference type="ARBA" id="ARBA00011738"/>
    </source>
</evidence>
<evidence type="ECO:0000256" key="4">
    <source>
        <dbReference type="ARBA" id="ARBA00011009"/>
    </source>
</evidence>
<dbReference type="GO" id="GO:0005975">
    <property type="term" value="P:carbohydrate metabolic process"/>
    <property type="evidence" value="ECO:0007669"/>
    <property type="project" value="InterPro"/>
</dbReference>
<comment type="similarity">
    <text evidence="4 10">Belongs to the NAD-dependent glycerol-3-phosphate dehydrogenase family.</text>
</comment>
<accession>A0A9P0GG49</accession>
<comment type="pathway">
    <text evidence="3">Phospholipid metabolism; alpha-glycerophosphate cycle.</text>
</comment>
<dbReference type="Pfam" id="PF07479">
    <property type="entry name" value="NAD_Gly3P_dh_C"/>
    <property type="match status" value="1"/>
</dbReference>
<evidence type="ECO:0000259" key="13">
    <source>
        <dbReference type="Pfam" id="PF07479"/>
    </source>
</evidence>
<dbReference type="FunFam" id="1.10.1040.10:FF:000004">
    <property type="entry name" value="Glycerol-3-phosphate dehydrogenase [NAD(+)]"/>
    <property type="match status" value="1"/>
</dbReference>
<name>A0A9P0GG49_9CUCU</name>
<dbReference type="FunFam" id="3.40.50.720:FF:000088">
    <property type="entry name" value="Glycerol-3-phosphate dehydrogenase [NAD(+)]"/>
    <property type="match status" value="1"/>
</dbReference>
<keyword evidence="6" id="KW-0963">Cytoplasm</keyword>
<comment type="catalytic activity">
    <reaction evidence="9 11">
        <text>sn-glycerol 3-phosphate + NAD(+) = dihydroxyacetone phosphate + NADH + H(+)</text>
        <dbReference type="Rhea" id="RHEA:11092"/>
        <dbReference type="ChEBI" id="CHEBI:15378"/>
        <dbReference type="ChEBI" id="CHEBI:57540"/>
        <dbReference type="ChEBI" id="CHEBI:57597"/>
        <dbReference type="ChEBI" id="CHEBI:57642"/>
        <dbReference type="ChEBI" id="CHEBI:57945"/>
        <dbReference type="EC" id="1.1.1.8"/>
    </reaction>
</comment>
<comment type="subcellular location">
    <subcellularLocation>
        <location evidence="1">Cytoplasm</location>
    </subcellularLocation>
</comment>
<evidence type="ECO:0000256" key="1">
    <source>
        <dbReference type="ARBA" id="ARBA00004496"/>
    </source>
</evidence>
<dbReference type="NCBIfam" id="TIGR03376">
    <property type="entry name" value="glycerol3P_DH"/>
    <property type="match status" value="1"/>
</dbReference>
<evidence type="ECO:0000256" key="7">
    <source>
        <dbReference type="ARBA" id="ARBA00023002"/>
    </source>
</evidence>
<dbReference type="Gene3D" id="3.40.50.720">
    <property type="entry name" value="NAD(P)-binding Rossmann-like Domain"/>
    <property type="match status" value="1"/>
</dbReference>
<dbReference type="GO" id="GO:0005829">
    <property type="term" value="C:cytosol"/>
    <property type="evidence" value="ECO:0007669"/>
    <property type="project" value="TreeGrafter"/>
</dbReference>
<gene>
    <name evidence="14" type="ORF">PSYICH_LOCUS12069</name>
</gene>
<proteinExistence type="inferred from homology"/>
<dbReference type="SUPFAM" id="SSF51735">
    <property type="entry name" value="NAD(P)-binding Rossmann-fold domains"/>
    <property type="match status" value="1"/>
</dbReference>
<dbReference type="GO" id="GO:0046168">
    <property type="term" value="P:glycerol-3-phosphate catabolic process"/>
    <property type="evidence" value="ECO:0007669"/>
    <property type="project" value="UniProtKB-UniRule"/>
</dbReference>
<evidence type="ECO:0000256" key="6">
    <source>
        <dbReference type="ARBA" id="ARBA00022490"/>
    </source>
</evidence>